<keyword evidence="1" id="KW-0732">Signal</keyword>
<comment type="caution">
    <text evidence="2">The sequence shown here is derived from an EMBL/GenBank/DDBJ whole genome shotgun (WGS) entry which is preliminary data.</text>
</comment>
<feature type="signal peptide" evidence="1">
    <location>
        <begin position="1"/>
        <end position="25"/>
    </location>
</feature>
<evidence type="ECO:0000256" key="1">
    <source>
        <dbReference type="SAM" id="SignalP"/>
    </source>
</evidence>
<name>A0ABQ7A4K8_BRACR</name>
<keyword evidence="3" id="KW-1185">Reference proteome</keyword>
<dbReference type="Proteomes" id="UP000266723">
    <property type="component" value="Unassembled WGS sequence"/>
</dbReference>
<reference evidence="2 3" key="1">
    <citation type="journal article" date="2020" name="BMC Genomics">
        <title>Intraspecific diversification of the crop wild relative Brassica cretica Lam. using demographic model selection.</title>
        <authorList>
            <person name="Kioukis A."/>
            <person name="Michalopoulou V.A."/>
            <person name="Briers L."/>
            <person name="Pirintsos S."/>
            <person name="Studholme D.J."/>
            <person name="Pavlidis P."/>
            <person name="Sarris P.F."/>
        </authorList>
    </citation>
    <scope>NUCLEOTIDE SEQUENCE [LARGE SCALE GENOMIC DNA]</scope>
    <source>
        <strain evidence="3">cv. PFS-1207/04</strain>
    </source>
</reference>
<sequence length="123" mass="13824">MALLEYRLFLRILVVVLLSVGEISSHWGPPPYISSFNILPSTVMRQNIPLETIVASRLQIGVTVKSSNGAQNFDTTVHRNSAHTDSVNETLSSRRCSTCPLKFRKNKFVALDTMERKLHLNAK</sequence>
<accession>A0ABQ7A4K8</accession>
<protein>
    <recommendedName>
        <fullName evidence="4">Secreted protein</fullName>
    </recommendedName>
</protein>
<organism evidence="2 3">
    <name type="scientific">Brassica cretica</name>
    <name type="common">Mustard</name>
    <dbReference type="NCBI Taxonomy" id="69181"/>
    <lineage>
        <taxon>Eukaryota</taxon>
        <taxon>Viridiplantae</taxon>
        <taxon>Streptophyta</taxon>
        <taxon>Embryophyta</taxon>
        <taxon>Tracheophyta</taxon>
        <taxon>Spermatophyta</taxon>
        <taxon>Magnoliopsida</taxon>
        <taxon>eudicotyledons</taxon>
        <taxon>Gunneridae</taxon>
        <taxon>Pentapetalae</taxon>
        <taxon>rosids</taxon>
        <taxon>malvids</taxon>
        <taxon>Brassicales</taxon>
        <taxon>Brassicaceae</taxon>
        <taxon>Brassiceae</taxon>
        <taxon>Brassica</taxon>
    </lineage>
</organism>
<gene>
    <name evidence="2" type="ORF">DY000_02054827</name>
</gene>
<dbReference type="EMBL" id="QGKV02002055">
    <property type="protein sequence ID" value="KAF3492617.1"/>
    <property type="molecule type" value="Genomic_DNA"/>
</dbReference>
<evidence type="ECO:0000313" key="3">
    <source>
        <dbReference type="Proteomes" id="UP000266723"/>
    </source>
</evidence>
<evidence type="ECO:0000313" key="2">
    <source>
        <dbReference type="EMBL" id="KAF3492617.1"/>
    </source>
</evidence>
<feature type="chain" id="PRO_5046537764" description="Secreted protein" evidence="1">
    <location>
        <begin position="26"/>
        <end position="123"/>
    </location>
</feature>
<proteinExistence type="predicted"/>
<evidence type="ECO:0008006" key="4">
    <source>
        <dbReference type="Google" id="ProtNLM"/>
    </source>
</evidence>